<dbReference type="Proteomes" id="UP001597102">
    <property type="component" value="Unassembled WGS sequence"/>
</dbReference>
<reference evidence="2" key="1">
    <citation type="journal article" date="2019" name="Int. J. Syst. Evol. Microbiol.">
        <title>The Global Catalogue of Microorganisms (GCM) 10K type strain sequencing project: providing services to taxonomists for standard genome sequencing and annotation.</title>
        <authorList>
            <consortium name="The Broad Institute Genomics Platform"/>
            <consortium name="The Broad Institute Genome Sequencing Center for Infectious Disease"/>
            <person name="Wu L."/>
            <person name="Ma J."/>
        </authorList>
    </citation>
    <scope>NUCLEOTIDE SEQUENCE [LARGE SCALE GENOMIC DNA]</scope>
    <source>
        <strain evidence="2">CCUG 61697</strain>
    </source>
</reference>
<keyword evidence="2" id="KW-1185">Reference proteome</keyword>
<dbReference type="EMBL" id="JBHTJO010000001">
    <property type="protein sequence ID" value="MFD0987995.1"/>
    <property type="molecule type" value="Genomic_DNA"/>
</dbReference>
<name>A0ABW3JDT4_9HYPH</name>
<gene>
    <name evidence="1" type="ORF">ACFQ2F_12895</name>
</gene>
<protein>
    <recommendedName>
        <fullName evidence="3">DUF433 domain-containing protein</fullName>
    </recommendedName>
</protein>
<organism evidence="1 2">
    <name type="scientific">Methyloligella solikamskensis</name>
    <dbReference type="NCBI Taxonomy" id="1177756"/>
    <lineage>
        <taxon>Bacteria</taxon>
        <taxon>Pseudomonadati</taxon>
        <taxon>Pseudomonadota</taxon>
        <taxon>Alphaproteobacteria</taxon>
        <taxon>Hyphomicrobiales</taxon>
        <taxon>Hyphomicrobiaceae</taxon>
        <taxon>Methyloligella</taxon>
    </lineage>
</organism>
<sequence length="229" mass="25828">MNDMSDLLGGYYTVPDAARLLEVAPQKVRGWLAGYPRTKADPLLENEVGWAEKRFALSFTNLMEVRFVAAFSGIGVQTRAIREMLTEAKELLKHPHPFATNAIFKTDGKRIFVEAAEATEDRVLYDLQAKNWAMHEIIVQSLIDGVEYDPQGDAKAWHPRRYEAPNVIVRAAQAFGQPIMDESGVPTRILFDAFLAEGETEESVSRWYGVNPETVKEAVRFETLLKRAL</sequence>
<dbReference type="RefSeq" id="WP_379090491.1">
    <property type="nucleotide sequence ID" value="NZ_JBHTJO010000001.1"/>
</dbReference>
<evidence type="ECO:0000313" key="1">
    <source>
        <dbReference type="EMBL" id="MFD0987995.1"/>
    </source>
</evidence>
<comment type="caution">
    <text evidence="1">The sequence shown here is derived from an EMBL/GenBank/DDBJ whole genome shotgun (WGS) entry which is preliminary data.</text>
</comment>
<accession>A0ABW3JDT4</accession>
<proteinExistence type="predicted"/>
<evidence type="ECO:0008006" key="3">
    <source>
        <dbReference type="Google" id="ProtNLM"/>
    </source>
</evidence>
<evidence type="ECO:0000313" key="2">
    <source>
        <dbReference type="Proteomes" id="UP001597102"/>
    </source>
</evidence>